<dbReference type="SUPFAM" id="SSF51556">
    <property type="entry name" value="Metallo-dependent hydrolases"/>
    <property type="match status" value="1"/>
</dbReference>
<protein>
    <submittedName>
        <fullName evidence="2">Amidohydrolase family protein</fullName>
    </submittedName>
</protein>
<dbReference type="Gene3D" id="3.20.20.140">
    <property type="entry name" value="Metal-dependent hydrolases"/>
    <property type="match status" value="1"/>
</dbReference>
<comment type="caution">
    <text evidence="2">The sequence shown here is derived from an EMBL/GenBank/DDBJ whole genome shotgun (WGS) entry which is preliminary data.</text>
</comment>
<dbReference type="PANTHER" id="PTHR43135">
    <property type="entry name" value="ALPHA-D-RIBOSE 1-METHYLPHOSPHONATE 5-TRIPHOSPHATE DIPHOSPHATASE"/>
    <property type="match status" value="1"/>
</dbReference>
<dbReference type="InterPro" id="IPR006680">
    <property type="entry name" value="Amidohydro-rel"/>
</dbReference>
<dbReference type="SUPFAM" id="SSF51338">
    <property type="entry name" value="Composite domain of metallo-dependent hydrolases"/>
    <property type="match status" value="2"/>
</dbReference>
<dbReference type="Pfam" id="PF01979">
    <property type="entry name" value="Amidohydro_1"/>
    <property type="match status" value="1"/>
</dbReference>
<dbReference type="Proteomes" id="UP000260773">
    <property type="component" value="Unassembled WGS sequence"/>
</dbReference>
<dbReference type="SMR" id="A0A3E2TMA2"/>
<dbReference type="AlphaFoldDB" id="A0A3E2TMA2"/>
<gene>
    <name evidence="2" type="ORF">DW070_10720</name>
</gene>
<dbReference type="RefSeq" id="WP_015513272.1">
    <property type="nucleotide sequence ID" value="NZ_JAQDKA010000008.1"/>
</dbReference>
<evidence type="ECO:0000313" key="2">
    <source>
        <dbReference type="EMBL" id="RGB78990.1"/>
    </source>
</evidence>
<accession>A0A3E2TMA2</accession>
<dbReference type="PANTHER" id="PTHR43135:SF3">
    <property type="entry name" value="ALPHA-D-RIBOSE 1-METHYLPHOSPHONATE 5-TRIPHOSPHATE DIPHOSPHATASE"/>
    <property type="match status" value="1"/>
</dbReference>
<dbReference type="InterPro" id="IPR032466">
    <property type="entry name" value="Metal_Hydrolase"/>
</dbReference>
<organism evidence="2 3">
    <name type="scientific">Coprococcus catus</name>
    <dbReference type="NCBI Taxonomy" id="116085"/>
    <lineage>
        <taxon>Bacteria</taxon>
        <taxon>Bacillati</taxon>
        <taxon>Bacillota</taxon>
        <taxon>Clostridia</taxon>
        <taxon>Lachnospirales</taxon>
        <taxon>Lachnospiraceae</taxon>
        <taxon>Coprococcus</taxon>
    </lineage>
</organism>
<dbReference type="EMBL" id="QVEP01000026">
    <property type="protein sequence ID" value="RGB78990.1"/>
    <property type="molecule type" value="Genomic_DNA"/>
</dbReference>
<evidence type="ECO:0000313" key="3">
    <source>
        <dbReference type="Proteomes" id="UP000260773"/>
    </source>
</evidence>
<dbReference type="CDD" id="cd01299">
    <property type="entry name" value="Met_dep_hydrolase_A"/>
    <property type="match status" value="1"/>
</dbReference>
<proteinExistence type="predicted"/>
<feature type="domain" description="Amidohydrolase-related" evidence="1">
    <location>
        <begin position="55"/>
        <end position="403"/>
    </location>
</feature>
<keyword evidence="2" id="KW-0378">Hydrolase</keyword>
<sequence>MKTVMYCGTLFDGTTGQTAKNQVIVIEENKITEILEKSQYQPEADDKIIDCSDQFVMPGLIDMHVHLAFCGKAALTELTEPPELVALKALNNAQEDLMGGFTTVRDAGFSSLRGAQAVRDAISSGIVWGPRVFTSGMYITQTGGHLATTYSQESFGQQIFKPVNTADSPDEVRTACRMMLKYGADQLKLMVTGGVLSNSGGVGEQNMSYEEIVAAVEVGKMHNRVVSCHAHGTSGILAAAKAGVTSIEHCTMVDDEGIEYMLKNNVAAVPTLIVLHVLADGLSKGVAQSAVDKAAYLLPKHADNIRNAYERGVRCVFGTDTGTPLGPHGYQHKEFVYMAEAGISSEDILLAATRYAAELLKWEDQIGTIQPGKFADIIAVKGNPLEDISSLNRDTISFIMKDGIVYKNEQN</sequence>
<dbReference type="InterPro" id="IPR051781">
    <property type="entry name" value="Metallo-dep_Hydrolase"/>
</dbReference>
<dbReference type="GO" id="GO:0016810">
    <property type="term" value="F:hydrolase activity, acting on carbon-nitrogen (but not peptide) bonds"/>
    <property type="evidence" value="ECO:0007669"/>
    <property type="project" value="InterPro"/>
</dbReference>
<dbReference type="InterPro" id="IPR057744">
    <property type="entry name" value="OTAase-like"/>
</dbReference>
<dbReference type="InterPro" id="IPR011059">
    <property type="entry name" value="Metal-dep_hydrolase_composite"/>
</dbReference>
<reference evidence="2 3" key="1">
    <citation type="submission" date="2018-08" db="EMBL/GenBank/DDBJ databases">
        <title>A genome reference for cultivated species of the human gut microbiota.</title>
        <authorList>
            <person name="Zou Y."/>
            <person name="Xue W."/>
            <person name="Luo G."/>
        </authorList>
    </citation>
    <scope>NUCLEOTIDE SEQUENCE [LARGE SCALE GENOMIC DNA]</scope>
    <source>
        <strain evidence="2 3">AF45-17</strain>
    </source>
</reference>
<name>A0A3E2TMA2_9FIRM</name>
<dbReference type="Gene3D" id="2.30.40.10">
    <property type="entry name" value="Urease, subunit C, domain 1"/>
    <property type="match status" value="1"/>
</dbReference>
<evidence type="ECO:0000259" key="1">
    <source>
        <dbReference type="Pfam" id="PF01979"/>
    </source>
</evidence>